<name>A0A1H9FSR4_9ACTN</name>
<gene>
    <name evidence="1" type="ORF">SAMN05421756_103365</name>
</gene>
<dbReference type="STRING" id="1036181.SAMN05421756_103365"/>
<dbReference type="AlphaFoldDB" id="A0A1H9FSR4"/>
<dbReference type="RefSeq" id="WP_091179176.1">
    <property type="nucleotide sequence ID" value="NZ_FOFA01000003.1"/>
</dbReference>
<evidence type="ECO:0000313" key="1">
    <source>
        <dbReference type="EMBL" id="SEQ40779.1"/>
    </source>
</evidence>
<proteinExistence type="predicted"/>
<protein>
    <submittedName>
        <fullName evidence="1">Uncharacterized protein</fullName>
    </submittedName>
</protein>
<organism evidence="1 2">
    <name type="scientific">Microlunatus flavus</name>
    <dbReference type="NCBI Taxonomy" id="1036181"/>
    <lineage>
        <taxon>Bacteria</taxon>
        <taxon>Bacillati</taxon>
        <taxon>Actinomycetota</taxon>
        <taxon>Actinomycetes</taxon>
        <taxon>Propionibacteriales</taxon>
        <taxon>Propionibacteriaceae</taxon>
        <taxon>Microlunatus</taxon>
    </lineage>
</organism>
<evidence type="ECO:0000313" key="2">
    <source>
        <dbReference type="Proteomes" id="UP000198504"/>
    </source>
</evidence>
<keyword evidence="2" id="KW-1185">Reference proteome</keyword>
<accession>A0A1H9FSR4</accession>
<dbReference type="Proteomes" id="UP000198504">
    <property type="component" value="Unassembled WGS sequence"/>
</dbReference>
<dbReference type="EMBL" id="FOFA01000003">
    <property type="protein sequence ID" value="SEQ40779.1"/>
    <property type="molecule type" value="Genomic_DNA"/>
</dbReference>
<sequence>MPLNDVPGRAADLVGGPRGRQACFEVARLVDPQLLTAGDATDEVGRTRLVEQLVGIDVRAIAALHDPLSLVDVLATSVDSARYWQEPYEHDAVLADPRLVGQLHRVARALASAPAAGWWWSPADLTRQSVVRWDHRRGRTAKPPLRGAAARLEKWRDDTLAEEARAIVERPDDPTASWTGRWWSTPTHAGLVTTSRQLGRLPAVQLELVEDGMGWEEAHVADVRPTADARVHEIATPSDWAALVTSHPLDVDRSRRHDWYRTTGSTGPWQIPDWAAVSRDHDAVHLTVAGYLAAAGRALPTEHGWTVLAGFDPDLTYWLTDSVDSVGTFAPWTRTTDDQGLGVWVRDTTH</sequence>
<reference evidence="2" key="1">
    <citation type="submission" date="2016-10" db="EMBL/GenBank/DDBJ databases">
        <authorList>
            <person name="Varghese N."/>
            <person name="Submissions S."/>
        </authorList>
    </citation>
    <scope>NUCLEOTIDE SEQUENCE [LARGE SCALE GENOMIC DNA]</scope>
    <source>
        <strain evidence="2">CGMCC 4.6856</strain>
    </source>
</reference>
<dbReference type="OrthoDB" id="4700192at2"/>